<proteinExistence type="predicted"/>
<keyword evidence="2" id="KW-1185">Reference proteome</keyword>
<protein>
    <submittedName>
        <fullName evidence="1">PhiEco32-like amidoligase-type 2 protein</fullName>
    </submittedName>
</protein>
<keyword evidence="1" id="KW-0436">Ligase</keyword>
<accession>A0A3D9QBQ5</accession>
<reference evidence="1 2" key="1">
    <citation type="submission" date="2018-08" db="EMBL/GenBank/DDBJ databases">
        <title>Genomic Encyclopedia of Type Strains, Phase III (KMG-III): the genomes of soil and plant-associated and newly described type strains.</title>
        <authorList>
            <person name="Whitman W."/>
        </authorList>
    </citation>
    <scope>NUCLEOTIDE SEQUENCE [LARGE SCALE GENOMIC DNA]</scope>
    <source>
        <strain evidence="1 2">CGMCC 1.10966</strain>
    </source>
</reference>
<dbReference type="InterPro" id="IPR025681">
    <property type="entry name" value="COOH-NH2_lig"/>
</dbReference>
<dbReference type="Pfam" id="PF14395">
    <property type="entry name" value="COOH-NH2_lig"/>
    <property type="match status" value="1"/>
</dbReference>
<sequence length="417" mass="44699">MENSKTKAFVETSAAELYRRLRRAGVAVIAEDKQQAAVMRRFRVSLYQLLPIAVEKLSLRGKGVVPSSSSGYGSSSGGGDLLTEADSRYKALTRLAVRALYACGLDSGVIELRADESGRCAVASVNLPPNSTAGGIWGEAERLHEERLEAAKHGGAQLLLGADPEFLLLSENGKVVSAARYLEGGHGAGCDSVVIGGQIQYPVAELRPAPSDSPAVLARNIQKLLQQAAQRIPDQPPLRWAAGGMPAAGFALGGHLHLSGVPLSGQLLRQLDSYIAFPLAMIESPAEQARRPRYGSLGDFRLQPHGGFEYRTLPSWLVSPLAAKAAFALALLCARESGTLAYCPAAEERYIEAYYAGDRPALRSCLEGVAAAMVQTESYRELGVWIEPLLRAIRAGKSWDTGTDIRVKWGMRDGSRS</sequence>
<evidence type="ECO:0000313" key="1">
    <source>
        <dbReference type="EMBL" id="REE57377.1"/>
    </source>
</evidence>
<name>A0A3D9QBQ5_9BACL</name>
<dbReference type="GO" id="GO:0016874">
    <property type="term" value="F:ligase activity"/>
    <property type="evidence" value="ECO:0007669"/>
    <property type="project" value="UniProtKB-KW"/>
</dbReference>
<dbReference type="RefSeq" id="WP_116192481.1">
    <property type="nucleotide sequence ID" value="NZ_QTTN01000057.1"/>
</dbReference>
<dbReference type="Proteomes" id="UP000256304">
    <property type="component" value="Unassembled WGS sequence"/>
</dbReference>
<gene>
    <name evidence="1" type="ORF">A8990_15723</name>
</gene>
<dbReference type="OrthoDB" id="2078085at2"/>
<dbReference type="EMBL" id="QTTN01000057">
    <property type="protein sequence ID" value="REE57377.1"/>
    <property type="molecule type" value="Genomic_DNA"/>
</dbReference>
<dbReference type="AlphaFoldDB" id="A0A3D9QBQ5"/>
<comment type="caution">
    <text evidence="1">The sequence shown here is derived from an EMBL/GenBank/DDBJ whole genome shotgun (WGS) entry which is preliminary data.</text>
</comment>
<evidence type="ECO:0000313" key="2">
    <source>
        <dbReference type="Proteomes" id="UP000256304"/>
    </source>
</evidence>
<organism evidence="1 2">
    <name type="scientific">Paenibacillus taihuensis</name>
    <dbReference type="NCBI Taxonomy" id="1156355"/>
    <lineage>
        <taxon>Bacteria</taxon>
        <taxon>Bacillati</taxon>
        <taxon>Bacillota</taxon>
        <taxon>Bacilli</taxon>
        <taxon>Bacillales</taxon>
        <taxon>Paenibacillaceae</taxon>
        <taxon>Paenibacillus</taxon>
    </lineage>
</organism>